<feature type="domain" description="AIR12 DOMON" evidence="1">
    <location>
        <begin position="1"/>
        <end position="99"/>
    </location>
</feature>
<evidence type="ECO:0000313" key="2">
    <source>
        <dbReference type="EnsemblPlants" id="OPUNC03G06640.1"/>
    </source>
</evidence>
<evidence type="ECO:0000313" key="3">
    <source>
        <dbReference type="Proteomes" id="UP000026962"/>
    </source>
</evidence>
<proteinExistence type="predicted"/>
<keyword evidence="3" id="KW-1185">Reference proteome</keyword>
<dbReference type="eggNOG" id="KOG4293">
    <property type="taxonomic scope" value="Eukaryota"/>
</dbReference>
<accession>A0A0E0KA01</accession>
<dbReference type="InterPro" id="IPR045265">
    <property type="entry name" value="AIR12_DOMON"/>
</dbReference>
<dbReference type="OMA" id="QQNTVWR"/>
<protein>
    <recommendedName>
        <fullName evidence="1">AIR12 DOMON domain-containing protein</fullName>
    </recommendedName>
</protein>
<sequence>MVGSGVFIASQDGTGAVAVLTTVLESTSPSLTNGSLGFDVPVPPYGGGGGAYTIYVTVALPIYSTAQNTVWQAGPGSTGAIAPHPTSGQNLQSMQRLDFLSGQSTGASNSRMP</sequence>
<dbReference type="Pfam" id="PF04526">
    <property type="entry name" value="DUF568"/>
    <property type="match status" value="1"/>
</dbReference>
<dbReference type="HOGENOM" id="CLU_143831_0_0_1"/>
<dbReference type="AlphaFoldDB" id="A0A0E0KA01"/>
<dbReference type="Proteomes" id="UP000026962">
    <property type="component" value="Chromosome 3"/>
</dbReference>
<reference evidence="2" key="2">
    <citation type="submission" date="2018-05" db="EMBL/GenBank/DDBJ databases">
        <title>OpunRS2 (Oryza punctata Reference Sequence Version 2).</title>
        <authorList>
            <person name="Zhang J."/>
            <person name="Kudrna D."/>
            <person name="Lee S."/>
            <person name="Talag J."/>
            <person name="Welchert J."/>
            <person name="Wing R.A."/>
        </authorList>
    </citation>
    <scope>NUCLEOTIDE SEQUENCE [LARGE SCALE GENOMIC DNA]</scope>
</reference>
<dbReference type="EnsemblPlants" id="OPUNC03G06640.1">
    <property type="protein sequence ID" value="OPUNC03G06640.1"/>
    <property type="gene ID" value="OPUNC03G06640"/>
</dbReference>
<name>A0A0E0KA01_ORYPU</name>
<organism evidence="2">
    <name type="scientific">Oryza punctata</name>
    <name type="common">Red rice</name>
    <dbReference type="NCBI Taxonomy" id="4537"/>
    <lineage>
        <taxon>Eukaryota</taxon>
        <taxon>Viridiplantae</taxon>
        <taxon>Streptophyta</taxon>
        <taxon>Embryophyta</taxon>
        <taxon>Tracheophyta</taxon>
        <taxon>Spermatophyta</taxon>
        <taxon>Magnoliopsida</taxon>
        <taxon>Liliopsida</taxon>
        <taxon>Poales</taxon>
        <taxon>Poaceae</taxon>
        <taxon>BOP clade</taxon>
        <taxon>Oryzoideae</taxon>
        <taxon>Oryzeae</taxon>
        <taxon>Oryzinae</taxon>
        <taxon>Oryza</taxon>
    </lineage>
</organism>
<dbReference type="PANTHER" id="PTHR23130">
    <property type="entry name" value="CYTOCHROME B561 AND DOMON DOMAIN-CONTAINING PROTEIN"/>
    <property type="match status" value="1"/>
</dbReference>
<reference evidence="2" key="1">
    <citation type="submission" date="2015-04" db="UniProtKB">
        <authorList>
            <consortium name="EnsemblPlants"/>
        </authorList>
    </citation>
    <scope>IDENTIFICATION</scope>
</reference>
<evidence type="ECO:0000259" key="1">
    <source>
        <dbReference type="Pfam" id="PF04526"/>
    </source>
</evidence>
<dbReference type="Gramene" id="OPUNC03G06640.1">
    <property type="protein sequence ID" value="OPUNC03G06640.1"/>
    <property type="gene ID" value="OPUNC03G06640"/>
</dbReference>
<dbReference type="PANTHER" id="PTHR23130:SF167">
    <property type="entry name" value="CYTOCHROME B561 AND DOMON DOMAIN-CONTAINING PROTEIN"/>
    <property type="match status" value="1"/>
</dbReference>
<dbReference type="STRING" id="4537.A0A0E0KA01"/>